<feature type="transmembrane region" description="Helical" evidence="13">
    <location>
        <begin position="185"/>
        <end position="206"/>
    </location>
</feature>
<name>A0A9D9DQL9_9BACT</name>
<evidence type="ECO:0000256" key="9">
    <source>
        <dbReference type="ARBA" id="ARBA00022989"/>
    </source>
</evidence>
<feature type="binding site" evidence="12">
    <location>
        <position position="222"/>
    </location>
    <ligand>
        <name>K(+)</name>
        <dbReference type="ChEBI" id="CHEBI:29103"/>
    </ligand>
</feature>
<dbReference type="GO" id="GO:0015379">
    <property type="term" value="F:potassium:chloride symporter activity"/>
    <property type="evidence" value="ECO:0007669"/>
    <property type="project" value="InterPro"/>
</dbReference>
<feature type="binding site" evidence="12">
    <location>
        <position position="319"/>
    </location>
    <ligand>
        <name>K(+)</name>
        <dbReference type="ChEBI" id="CHEBI:29103"/>
    </ligand>
</feature>
<evidence type="ECO:0000256" key="12">
    <source>
        <dbReference type="PIRSR" id="PIRSR006247-1"/>
    </source>
</evidence>
<dbReference type="EMBL" id="JADIND010000104">
    <property type="protein sequence ID" value="MBO8430726.1"/>
    <property type="molecule type" value="Genomic_DNA"/>
</dbReference>
<feature type="transmembrane region" description="Helical" evidence="13">
    <location>
        <begin position="37"/>
        <end position="54"/>
    </location>
</feature>
<evidence type="ECO:0000256" key="1">
    <source>
        <dbReference type="ARBA" id="ARBA00004429"/>
    </source>
</evidence>
<gene>
    <name evidence="14" type="ORF">IAC76_05000</name>
</gene>
<protein>
    <submittedName>
        <fullName evidence="14">TrkH family potassium uptake protein</fullName>
    </submittedName>
</protein>
<comment type="similarity">
    <text evidence="2">Belongs to the TrkH potassium transport family.</text>
</comment>
<keyword evidence="4" id="KW-1003">Cell membrane</keyword>
<feature type="transmembrane region" description="Helical" evidence="13">
    <location>
        <begin position="12"/>
        <end position="31"/>
    </location>
</feature>
<keyword evidence="11 13" id="KW-0472">Membrane</keyword>
<dbReference type="GO" id="GO:0046872">
    <property type="term" value="F:metal ion binding"/>
    <property type="evidence" value="ECO:0007669"/>
    <property type="project" value="UniProtKB-KW"/>
</dbReference>
<feature type="transmembrane region" description="Helical" evidence="13">
    <location>
        <begin position="335"/>
        <end position="354"/>
    </location>
</feature>
<dbReference type="PANTHER" id="PTHR32024">
    <property type="entry name" value="TRK SYSTEM POTASSIUM UPTAKE PROTEIN TRKG-RELATED"/>
    <property type="match status" value="1"/>
</dbReference>
<evidence type="ECO:0000256" key="11">
    <source>
        <dbReference type="ARBA" id="ARBA00023136"/>
    </source>
</evidence>
<evidence type="ECO:0000256" key="13">
    <source>
        <dbReference type="SAM" id="Phobius"/>
    </source>
</evidence>
<organism evidence="14 15">
    <name type="scientific">Candidatus Scatousia excrementipullorum</name>
    <dbReference type="NCBI Taxonomy" id="2840936"/>
    <lineage>
        <taxon>Bacteria</taxon>
        <taxon>Candidatus Scatousia</taxon>
    </lineage>
</organism>
<feature type="transmembrane region" description="Helical" evidence="13">
    <location>
        <begin position="75"/>
        <end position="97"/>
    </location>
</feature>
<feature type="binding site" evidence="12">
    <location>
        <position position="115"/>
    </location>
    <ligand>
        <name>K(+)</name>
        <dbReference type="ChEBI" id="CHEBI:29103"/>
    </ligand>
</feature>
<dbReference type="Proteomes" id="UP000823632">
    <property type="component" value="Unassembled WGS sequence"/>
</dbReference>
<feature type="transmembrane region" description="Helical" evidence="13">
    <location>
        <begin position="460"/>
        <end position="479"/>
    </location>
</feature>
<keyword evidence="12" id="KW-0479">Metal-binding</keyword>
<keyword evidence="7 13" id="KW-0812">Transmembrane</keyword>
<feature type="binding site" evidence="12">
    <location>
        <position position="114"/>
    </location>
    <ligand>
        <name>K(+)</name>
        <dbReference type="ChEBI" id="CHEBI:29103"/>
    </ligand>
</feature>
<evidence type="ECO:0000256" key="5">
    <source>
        <dbReference type="ARBA" id="ARBA00022519"/>
    </source>
</evidence>
<reference evidence="14" key="2">
    <citation type="journal article" date="2021" name="PeerJ">
        <title>Extensive microbial diversity within the chicken gut microbiome revealed by metagenomics and culture.</title>
        <authorList>
            <person name="Gilroy R."/>
            <person name="Ravi A."/>
            <person name="Getino M."/>
            <person name="Pursley I."/>
            <person name="Horton D.L."/>
            <person name="Alikhan N.F."/>
            <person name="Baker D."/>
            <person name="Gharbi K."/>
            <person name="Hall N."/>
            <person name="Watson M."/>
            <person name="Adriaenssens E.M."/>
            <person name="Foster-Nyarko E."/>
            <person name="Jarju S."/>
            <person name="Secka A."/>
            <person name="Antonio M."/>
            <person name="Oren A."/>
            <person name="Chaudhuri R.R."/>
            <person name="La Ragione R."/>
            <person name="Hildebrand F."/>
            <person name="Pallen M.J."/>
        </authorList>
    </citation>
    <scope>NUCLEOTIDE SEQUENCE</scope>
    <source>
        <strain evidence="14">10192</strain>
    </source>
</reference>
<dbReference type="PANTHER" id="PTHR32024:SF2">
    <property type="entry name" value="TRK SYSTEM POTASSIUM UPTAKE PROTEIN TRKG-RELATED"/>
    <property type="match status" value="1"/>
</dbReference>
<feature type="transmembrane region" description="Helical" evidence="13">
    <location>
        <begin position="397"/>
        <end position="418"/>
    </location>
</feature>
<keyword evidence="8 12" id="KW-0630">Potassium</keyword>
<dbReference type="InterPro" id="IPR003445">
    <property type="entry name" value="Cat_transpt"/>
</dbReference>
<dbReference type="InterPro" id="IPR004772">
    <property type="entry name" value="TrkH"/>
</dbReference>
<feature type="binding site" evidence="12">
    <location>
        <position position="435"/>
    </location>
    <ligand>
        <name>K(+)</name>
        <dbReference type="ChEBI" id="CHEBI:29103"/>
    </ligand>
</feature>
<feature type="transmembrane region" description="Helical" evidence="13">
    <location>
        <begin position="238"/>
        <end position="257"/>
    </location>
</feature>
<feature type="transmembrane region" description="Helical" evidence="13">
    <location>
        <begin position="135"/>
        <end position="157"/>
    </location>
</feature>
<keyword evidence="10" id="KW-0406">Ion transport</keyword>
<dbReference type="PIRSF" id="PIRSF006247">
    <property type="entry name" value="TrkH"/>
    <property type="match status" value="1"/>
</dbReference>
<dbReference type="Pfam" id="PF02386">
    <property type="entry name" value="TrkH"/>
    <property type="match status" value="1"/>
</dbReference>
<evidence type="ECO:0000256" key="7">
    <source>
        <dbReference type="ARBA" id="ARBA00022692"/>
    </source>
</evidence>
<evidence type="ECO:0000256" key="3">
    <source>
        <dbReference type="ARBA" id="ARBA00022448"/>
    </source>
</evidence>
<evidence type="ECO:0000256" key="2">
    <source>
        <dbReference type="ARBA" id="ARBA00009137"/>
    </source>
</evidence>
<feature type="transmembrane region" description="Helical" evidence="13">
    <location>
        <begin position="277"/>
        <end position="295"/>
    </location>
</feature>
<evidence type="ECO:0000256" key="10">
    <source>
        <dbReference type="ARBA" id="ARBA00023065"/>
    </source>
</evidence>
<proteinExistence type="inferred from homology"/>
<evidence type="ECO:0000313" key="14">
    <source>
        <dbReference type="EMBL" id="MBO8430726.1"/>
    </source>
</evidence>
<keyword evidence="5" id="KW-0997">Cell inner membrane</keyword>
<keyword evidence="6" id="KW-0633">Potassium transport</keyword>
<comment type="caution">
    <text evidence="14">The sequence shown here is derived from an EMBL/GenBank/DDBJ whole genome shotgun (WGS) entry which is preliminary data.</text>
</comment>
<keyword evidence="9 13" id="KW-1133">Transmembrane helix</keyword>
<evidence type="ECO:0000256" key="8">
    <source>
        <dbReference type="ARBA" id="ARBA00022958"/>
    </source>
</evidence>
<dbReference type="GO" id="GO:0005886">
    <property type="term" value="C:plasma membrane"/>
    <property type="evidence" value="ECO:0007669"/>
    <property type="project" value="UniProtKB-SubCell"/>
</dbReference>
<evidence type="ECO:0000313" key="15">
    <source>
        <dbReference type="Proteomes" id="UP000823632"/>
    </source>
</evidence>
<sequence length="489" mass="54321">MRLTYIAKALSIVLGYINIAFIFPIIVAFIYHDYYSLIPFAVTGLIAWFLSMGLKYSVKGTSELENLNDIKKGEALFIVTVSWIMFAIIVAIPYLFYGISPVDALFESVSGITTTGATIITTYDYPQAFFFWRSFAQWLGGLGIIVLFIAILPQFAVAGRQMFFAEAPGPTEDKLTPRIRNTASALWKVYAVLTIICIMLLVIAGMNPFDAVCNSMSTLSAGGFSPNSLSTMGYNSNLITWIMLIFMFFAGTSFNLLYNVIKKRNLLLFFKSEEFKLYFFMVLLMSGLITTALVLNNGYSIFEGITHSLYQVISIATSTGSASVDFVQWDMTAKILLFLVMFMGSCSSSAGGGIKMTRWLLLWRTLKAELVRILHPNAVINVKIDNNNVPADIIRQIVIFIIYYFIIFAVGAVLISMIEQNPTIGLAGSITALGNIGPGFETVTGPMGGFASLHIVSKSIMILWMLVGRLEIIPFMVLLQPDFWNFKDK</sequence>
<dbReference type="AlphaFoldDB" id="A0A9D9DQL9"/>
<evidence type="ECO:0000256" key="4">
    <source>
        <dbReference type="ARBA" id="ARBA00022475"/>
    </source>
</evidence>
<accession>A0A9D9DQL9</accession>
<reference evidence="14" key="1">
    <citation type="submission" date="2020-10" db="EMBL/GenBank/DDBJ databases">
        <authorList>
            <person name="Gilroy R."/>
        </authorList>
    </citation>
    <scope>NUCLEOTIDE SEQUENCE</scope>
    <source>
        <strain evidence="14">10192</strain>
    </source>
</reference>
<comment type="subcellular location">
    <subcellularLocation>
        <location evidence="1">Cell inner membrane</location>
        <topology evidence="1">Multi-pass membrane protein</topology>
    </subcellularLocation>
</comment>
<keyword evidence="3" id="KW-0813">Transport</keyword>
<evidence type="ECO:0000256" key="6">
    <source>
        <dbReference type="ARBA" id="ARBA00022538"/>
    </source>
</evidence>